<dbReference type="Proteomes" id="UP001235939">
    <property type="component" value="Chromosome 20"/>
</dbReference>
<gene>
    <name evidence="2" type="ORF">LAZ67_20001148</name>
</gene>
<sequence length="380" mass="43211">MAFGNAIRACVSEVLFSLTELPRRSIINIRSDGGGSGMSLDPQATQDGRSETGWARRTIPSFTATYAFFHEKAPCQRDGNTIVMGTSRCLSHLRRSCETGRTAIRRAVRMVTHENGMAISHRTTASPISRRTRVSRRQNLVSNGDYRREWNSWTTSGKDTLRCHQKTIHRTNSSRLTKVYRNSAPSISTVKKWAAELKRGRTSLEGVSREGRPTTLCTISCWTIGECVRQLRPWYYRKKGRRRYARRYRNAKTLRKVGAAFGEFRSKLNAQTTFAAMFGLIQVAMDEIWVYHYMPETKQLLKQLVEADRKKAKSIASAGKVMARKNNHISPGQHTCSQKYVGNGKIAEFEVQFSDPSLLFSLFSTLRHFHLFPGLKIFVS</sequence>
<dbReference type="EMBL" id="CP092882">
    <property type="protein sequence ID" value="UYV81420.1"/>
    <property type="molecule type" value="Genomic_DNA"/>
</dbReference>
<accession>A0ABY6LPI8</accession>
<proteinExistence type="predicted"/>
<evidence type="ECO:0000256" key="1">
    <source>
        <dbReference type="SAM" id="MobiDB-lite"/>
    </source>
</evidence>
<dbReference type="InterPro" id="IPR052709">
    <property type="entry name" value="Transposase-MT_Hybrid"/>
</dbReference>
<keyword evidence="3" id="KW-1185">Reference proteome</keyword>
<dbReference type="PANTHER" id="PTHR46060">
    <property type="entry name" value="MARINER MOS1 TRANSPOSASE-LIKE PROTEIN"/>
    <property type="match status" value="1"/>
</dbReference>
<evidence type="ECO:0000313" key="2">
    <source>
        <dbReference type="EMBL" id="UYV81420.1"/>
    </source>
</evidence>
<organism evidence="2 3">
    <name type="scientific">Cordylochernes scorpioides</name>
    <dbReference type="NCBI Taxonomy" id="51811"/>
    <lineage>
        <taxon>Eukaryota</taxon>
        <taxon>Metazoa</taxon>
        <taxon>Ecdysozoa</taxon>
        <taxon>Arthropoda</taxon>
        <taxon>Chelicerata</taxon>
        <taxon>Arachnida</taxon>
        <taxon>Pseudoscorpiones</taxon>
        <taxon>Cheliferoidea</taxon>
        <taxon>Chernetidae</taxon>
        <taxon>Cordylochernes</taxon>
    </lineage>
</organism>
<dbReference type="PANTHER" id="PTHR46060:SF1">
    <property type="entry name" value="MARINER MOS1 TRANSPOSASE-LIKE PROTEIN"/>
    <property type="match status" value="1"/>
</dbReference>
<evidence type="ECO:0000313" key="3">
    <source>
        <dbReference type="Proteomes" id="UP001235939"/>
    </source>
</evidence>
<reference evidence="2 3" key="1">
    <citation type="submission" date="2022-01" db="EMBL/GenBank/DDBJ databases">
        <title>A chromosomal length assembly of Cordylochernes scorpioides.</title>
        <authorList>
            <person name="Zeh D."/>
            <person name="Zeh J."/>
        </authorList>
    </citation>
    <scope>NUCLEOTIDE SEQUENCE [LARGE SCALE GENOMIC DNA]</scope>
    <source>
        <strain evidence="2">IN4F17</strain>
        <tissue evidence="2">Whole Body</tissue>
    </source>
</reference>
<feature type="region of interest" description="Disordered" evidence="1">
    <location>
        <begin position="31"/>
        <end position="52"/>
    </location>
</feature>
<evidence type="ECO:0008006" key="4">
    <source>
        <dbReference type="Google" id="ProtNLM"/>
    </source>
</evidence>
<name>A0ABY6LPI8_9ARAC</name>
<protein>
    <recommendedName>
        <fullName evidence="4">Ribosomal protein L16</fullName>
    </recommendedName>
</protein>